<evidence type="ECO:0000313" key="2">
    <source>
        <dbReference type="EMBL" id="KAL1257716.1"/>
    </source>
</evidence>
<proteinExistence type="predicted"/>
<comment type="caution">
    <text evidence="2">The sequence shown here is derived from an EMBL/GenBank/DDBJ whole genome shotgun (WGS) entry which is preliminary data.</text>
</comment>
<sequence>MQNVVSVVNLDTGSGISSMDGSRAQLSRVRSPQPTLFSHPSLHHYSQLKPPTCSRLQCGQSCTVSRPQAGYITPRALTLPSIINTSVHSGTFQDGHHSQPPTTNM</sequence>
<gene>
    <name evidence="2" type="ORF">QQF64_010960</name>
</gene>
<feature type="compositionally biased region" description="Polar residues" evidence="1">
    <location>
        <begin position="1"/>
        <end position="38"/>
    </location>
</feature>
<evidence type="ECO:0000256" key="1">
    <source>
        <dbReference type="SAM" id="MobiDB-lite"/>
    </source>
</evidence>
<evidence type="ECO:0000313" key="3">
    <source>
        <dbReference type="Proteomes" id="UP001558613"/>
    </source>
</evidence>
<dbReference type="Proteomes" id="UP001558613">
    <property type="component" value="Unassembled WGS sequence"/>
</dbReference>
<keyword evidence="3" id="KW-1185">Reference proteome</keyword>
<organism evidence="2 3">
    <name type="scientific">Cirrhinus molitorella</name>
    <name type="common">mud carp</name>
    <dbReference type="NCBI Taxonomy" id="172907"/>
    <lineage>
        <taxon>Eukaryota</taxon>
        <taxon>Metazoa</taxon>
        <taxon>Chordata</taxon>
        <taxon>Craniata</taxon>
        <taxon>Vertebrata</taxon>
        <taxon>Euteleostomi</taxon>
        <taxon>Actinopterygii</taxon>
        <taxon>Neopterygii</taxon>
        <taxon>Teleostei</taxon>
        <taxon>Ostariophysi</taxon>
        <taxon>Cypriniformes</taxon>
        <taxon>Cyprinidae</taxon>
        <taxon>Labeoninae</taxon>
        <taxon>Labeonini</taxon>
        <taxon>Cirrhinus</taxon>
    </lineage>
</organism>
<feature type="region of interest" description="Disordered" evidence="1">
    <location>
        <begin position="1"/>
        <end position="43"/>
    </location>
</feature>
<accession>A0ABR3M0A5</accession>
<reference evidence="2 3" key="1">
    <citation type="submission" date="2023-09" db="EMBL/GenBank/DDBJ databases">
        <authorList>
            <person name="Wang M."/>
        </authorList>
    </citation>
    <scope>NUCLEOTIDE SEQUENCE [LARGE SCALE GENOMIC DNA]</scope>
    <source>
        <strain evidence="2">GT-2023</strain>
        <tissue evidence="2">Liver</tissue>
    </source>
</reference>
<protein>
    <submittedName>
        <fullName evidence="2">Uncharacterized protein</fullName>
    </submittedName>
</protein>
<name>A0ABR3M0A5_9TELE</name>
<dbReference type="EMBL" id="JAYMGO010000017">
    <property type="protein sequence ID" value="KAL1257716.1"/>
    <property type="molecule type" value="Genomic_DNA"/>
</dbReference>